<keyword evidence="4" id="KW-0029">Amino-acid transport</keyword>
<feature type="transmembrane region" description="Helical" evidence="7">
    <location>
        <begin position="370"/>
        <end position="391"/>
    </location>
</feature>
<keyword evidence="2" id="KW-0813">Transport</keyword>
<dbReference type="GO" id="GO:0005774">
    <property type="term" value="C:vacuolar membrane"/>
    <property type="evidence" value="ECO:0007669"/>
    <property type="project" value="TreeGrafter"/>
</dbReference>
<comment type="subcellular location">
    <subcellularLocation>
        <location evidence="1">Membrane</location>
        <topology evidence="1">Multi-pass membrane protein</topology>
    </subcellularLocation>
</comment>
<keyword evidence="6 7" id="KW-0472">Membrane</keyword>
<dbReference type="Gramene" id="VVA20114">
    <property type="protein sequence ID" value="VVA20114"/>
    <property type="gene ID" value="Prudul26B028962"/>
</dbReference>
<protein>
    <submittedName>
        <fullName evidence="9">PREDICTED: vacuolar amino acid</fullName>
    </submittedName>
</protein>
<gene>
    <name evidence="9" type="ORF">ALMOND_2B028962</name>
</gene>
<keyword evidence="5 7" id="KW-1133">Transmembrane helix</keyword>
<sequence>MDESPHESSLTLPLILDEGQHEPASNKVEEVESNFHHESAATTSFLKTFFNGLNALSGVGILSVPYALSSGGWLSLILLFAIAASCFYTGLLIKRCMDMDSDIRTYPDIGERAFGNKGRIWLSVVMNIELYLVSTGFLILEGDNLHNIFPGVELEVAGLRIGGKHCFIVVVALIILPTVWLDNLSVLSYVSASGVLASAIILGSILWIGSFDGIGFHQAGSPVNWNGIPTAVSLYAFCYCAHPVFPTLYTSMKNKHQFSNVLLLCFILCTVSYASMAVFGYLMFGSTVQSQITLNLPTRNISSKVAIFTTLVNPISKYALMVTPIVNAAKKKFPSHYSKRFIGLLASTTLVISTVIVAFAIPFFAYLMSLVGAFLSVTGSIVFPCFCYLKLSGNYRRFGCEVLIIGCILLLSAAIIVFGTYTALVEIIGSL</sequence>
<name>A0A5E4EWK6_PRUDU</name>
<evidence type="ECO:0000256" key="7">
    <source>
        <dbReference type="SAM" id="Phobius"/>
    </source>
</evidence>
<evidence type="ECO:0000259" key="8">
    <source>
        <dbReference type="Pfam" id="PF01490"/>
    </source>
</evidence>
<dbReference type="FunCoup" id="A0A5E4EWK6">
    <property type="interactions" value="208"/>
</dbReference>
<feature type="transmembrane region" description="Helical" evidence="7">
    <location>
        <begin position="159"/>
        <end position="179"/>
    </location>
</feature>
<accession>A0A5E4EWK6</accession>
<evidence type="ECO:0000256" key="4">
    <source>
        <dbReference type="ARBA" id="ARBA00022970"/>
    </source>
</evidence>
<feature type="transmembrane region" description="Helical" evidence="7">
    <location>
        <begin position="261"/>
        <end position="285"/>
    </location>
</feature>
<reference evidence="10" key="1">
    <citation type="journal article" date="2020" name="Plant J.">
        <title>Transposons played a major role in the diversification between the closely related almond and peach genomes: results from the almond genome sequence.</title>
        <authorList>
            <person name="Alioto T."/>
            <person name="Alexiou K.G."/>
            <person name="Bardil A."/>
            <person name="Barteri F."/>
            <person name="Castanera R."/>
            <person name="Cruz F."/>
            <person name="Dhingra A."/>
            <person name="Duval H."/>
            <person name="Fernandez I Marti A."/>
            <person name="Frias L."/>
            <person name="Galan B."/>
            <person name="Garcia J.L."/>
            <person name="Howad W."/>
            <person name="Gomez-Garrido J."/>
            <person name="Gut M."/>
            <person name="Julca I."/>
            <person name="Morata J."/>
            <person name="Puigdomenech P."/>
            <person name="Ribeca P."/>
            <person name="Rubio Cabetas M.J."/>
            <person name="Vlasova A."/>
            <person name="Wirthensohn M."/>
            <person name="Garcia-Mas J."/>
            <person name="Gabaldon T."/>
            <person name="Casacuberta J.M."/>
            <person name="Arus P."/>
        </authorList>
    </citation>
    <scope>NUCLEOTIDE SEQUENCE [LARGE SCALE GENOMIC DNA]</scope>
    <source>
        <strain evidence="10">cv. Texas</strain>
    </source>
</reference>
<proteinExistence type="predicted"/>
<feature type="transmembrane region" description="Helical" evidence="7">
    <location>
        <begin position="120"/>
        <end position="139"/>
    </location>
</feature>
<feature type="transmembrane region" description="Helical" evidence="7">
    <location>
        <begin position="341"/>
        <end position="364"/>
    </location>
</feature>
<feature type="transmembrane region" description="Helical" evidence="7">
    <location>
        <begin position="228"/>
        <end position="249"/>
    </location>
</feature>
<organism evidence="9 10">
    <name type="scientific">Prunus dulcis</name>
    <name type="common">Almond</name>
    <name type="synonym">Amygdalus dulcis</name>
    <dbReference type="NCBI Taxonomy" id="3755"/>
    <lineage>
        <taxon>Eukaryota</taxon>
        <taxon>Viridiplantae</taxon>
        <taxon>Streptophyta</taxon>
        <taxon>Embryophyta</taxon>
        <taxon>Tracheophyta</taxon>
        <taxon>Spermatophyta</taxon>
        <taxon>Magnoliopsida</taxon>
        <taxon>eudicotyledons</taxon>
        <taxon>Gunneridae</taxon>
        <taxon>Pentapetalae</taxon>
        <taxon>rosids</taxon>
        <taxon>fabids</taxon>
        <taxon>Rosales</taxon>
        <taxon>Rosaceae</taxon>
        <taxon>Amygdaloideae</taxon>
        <taxon>Amygdaleae</taxon>
        <taxon>Prunus</taxon>
    </lineage>
</organism>
<evidence type="ECO:0000313" key="10">
    <source>
        <dbReference type="Proteomes" id="UP000327085"/>
    </source>
</evidence>
<dbReference type="EMBL" id="CABIKO010000041">
    <property type="protein sequence ID" value="VVA20114.1"/>
    <property type="molecule type" value="Genomic_DNA"/>
</dbReference>
<evidence type="ECO:0000256" key="3">
    <source>
        <dbReference type="ARBA" id="ARBA00022692"/>
    </source>
</evidence>
<feature type="transmembrane region" description="Helical" evidence="7">
    <location>
        <begin position="186"/>
        <end position="208"/>
    </location>
</feature>
<feature type="transmembrane region" description="Helical" evidence="7">
    <location>
        <begin position="403"/>
        <end position="424"/>
    </location>
</feature>
<dbReference type="Proteomes" id="UP000327085">
    <property type="component" value="Chromosome 3"/>
</dbReference>
<feature type="domain" description="Amino acid transporter transmembrane" evidence="8">
    <location>
        <begin position="42"/>
        <end position="421"/>
    </location>
</feature>
<evidence type="ECO:0000256" key="1">
    <source>
        <dbReference type="ARBA" id="ARBA00004141"/>
    </source>
</evidence>
<evidence type="ECO:0000256" key="2">
    <source>
        <dbReference type="ARBA" id="ARBA00022448"/>
    </source>
</evidence>
<dbReference type="GO" id="GO:0015179">
    <property type="term" value="F:L-amino acid transmembrane transporter activity"/>
    <property type="evidence" value="ECO:0007669"/>
    <property type="project" value="TreeGrafter"/>
</dbReference>
<dbReference type="InterPro" id="IPR013057">
    <property type="entry name" value="AA_transpt_TM"/>
</dbReference>
<evidence type="ECO:0000313" key="9">
    <source>
        <dbReference type="EMBL" id="VVA20114.1"/>
    </source>
</evidence>
<dbReference type="PANTHER" id="PTHR22950:SF705">
    <property type="entry name" value="AMINO ACID TRANSPORTER AVT1I-LIKE"/>
    <property type="match status" value="1"/>
</dbReference>
<evidence type="ECO:0000256" key="5">
    <source>
        <dbReference type="ARBA" id="ARBA00022989"/>
    </source>
</evidence>
<evidence type="ECO:0000256" key="6">
    <source>
        <dbReference type="ARBA" id="ARBA00023136"/>
    </source>
</evidence>
<feature type="transmembrane region" description="Helical" evidence="7">
    <location>
        <begin position="73"/>
        <end position="93"/>
    </location>
</feature>
<keyword evidence="3 7" id="KW-0812">Transmembrane</keyword>
<dbReference type="OMA" id="MVKYKVD"/>
<dbReference type="PANTHER" id="PTHR22950">
    <property type="entry name" value="AMINO ACID TRANSPORTER"/>
    <property type="match status" value="1"/>
</dbReference>
<dbReference type="InParanoid" id="A0A5E4EWK6"/>
<dbReference type="Pfam" id="PF01490">
    <property type="entry name" value="Aa_trans"/>
    <property type="match status" value="1"/>
</dbReference>
<dbReference type="AlphaFoldDB" id="A0A5E4EWK6"/>
<feature type="transmembrane region" description="Helical" evidence="7">
    <location>
        <begin position="305"/>
        <end position="329"/>
    </location>
</feature>